<dbReference type="SUPFAM" id="SSF54001">
    <property type="entry name" value="Cysteine proteinases"/>
    <property type="match status" value="1"/>
</dbReference>
<dbReference type="PROSITE" id="PS51257">
    <property type="entry name" value="PROKAR_LIPOPROTEIN"/>
    <property type="match status" value="1"/>
</dbReference>
<keyword evidence="2" id="KW-0645">Protease</keyword>
<dbReference type="PROSITE" id="PS51935">
    <property type="entry name" value="NLPC_P60"/>
    <property type="match status" value="1"/>
</dbReference>
<feature type="domain" description="NlpC/P60" evidence="6">
    <location>
        <begin position="61"/>
        <end position="182"/>
    </location>
</feature>
<dbReference type="InterPro" id="IPR038765">
    <property type="entry name" value="Papain-like_cys_pep_sf"/>
</dbReference>
<keyword evidence="3" id="KW-0732">Signal</keyword>
<gene>
    <name evidence="7" type="ORF">OQ287_05675</name>
</gene>
<dbReference type="GO" id="GO:0008234">
    <property type="term" value="F:cysteine-type peptidase activity"/>
    <property type="evidence" value="ECO:0007669"/>
    <property type="project" value="UniProtKB-KW"/>
</dbReference>
<sequence>MWRWISGCVLAGFLAGCATQQSSPQAHYYDVAMPSITAPKANARAKQKKPDAQTSPVVQWSTIRDSLMSEYDEWSGTPYRYGGESRSGIDCSALVQQIFSNSFDIDLPRTTLGQVLEGDKISKTALKPGDLVFFRPYRGDRHVGIYVGDGYFMHASSSSGVRLSRLDNPYWARHYWQARRTVTPKDIPARLAMK</sequence>
<protein>
    <submittedName>
        <fullName evidence="7">NlpC/P60 family protein</fullName>
    </submittedName>
</protein>
<dbReference type="GO" id="GO:0006508">
    <property type="term" value="P:proteolysis"/>
    <property type="evidence" value="ECO:0007669"/>
    <property type="project" value="UniProtKB-KW"/>
</dbReference>
<comment type="similarity">
    <text evidence="1">Belongs to the peptidase C40 family.</text>
</comment>
<dbReference type="PANTHER" id="PTHR47360:SF1">
    <property type="entry name" value="ENDOPEPTIDASE NLPC-RELATED"/>
    <property type="match status" value="1"/>
</dbReference>
<evidence type="ECO:0000313" key="8">
    <source>
        <dbReference type="Proteomes" id="UP001165678"/>
    </source>
</evidence>
<organism evidence="7 8">
    <name type="scientific">Larsenimonas rhizosphaerae</name>
    <dbReference type="NCBI Taxonomy" id="2944682"/>
    <lineage>
        <taxon>Bacteria</taxon>
        <taxon>Pseudomonadati</taxon>
        <taxon>Pseudomonadota</taxon>
        <taxon>Gammaproteobacteria</taxon>
        <taxon>Oceanospirillales</taxon>
        <taxon>Halomonadaceae</taxon>
        <taxon>Larsenimonas</taxon>
    </lineage>
</organism>
<dbReference type="Pfam" id="PF00877">
    <property type="entry name" value="NLPC_P60"/>
    <property type="match status" value="1"/>
</dbReference>
<evidence type="ECO:0000313" key="7">
    <source>
        <dbReference type="EMBL" id="MCX2523722.1"/>
    </source>
</evidence>
<dbReference type="RefSeq" id="WP_265895805.1">
    <property type="nucleotide sequence ID" value="NZ_JAPIVE010000001.1"/>
</dbReference>
<evidence type="ECO:0000256" key="1">
    <source>
        <dbReference type="ARBA" id="ARBA00007074"/>
    </source>
</evidence>
<dbReference type="EMBL" id="JAPIVE010000001">
    <property type="protein sequence ID" value="MCX2523722.1"/>
    <property type="molecule type" value="Genomic_DNA"/>
</dbReference>
<proteinExistence type="inferred from homology"/>
<evidence type="ECO:0000256" key="4">
    <source>
        <dbReference type="ARBA" id="ARBA00022801"/>
    </source>
</evidence>
<dbReference type="InterPro" id="IPR052062">
    <property type="entry name" value="Murein_DD/LD_carboxypeptidase"/>
</dbReference>
<keyword evidence="5" id="KW-0788">Thiol protease</keyword>
<dbReference type="Proteomes" id="UP001165678">
    <property type="component" value="Unassembled WGS sequence"/>
</dbReference>
<dbReference type="InterPro" id="IPR000064">
    <property type="entry name" value="NLP_P60_dom"/>
</dbReference>
<evidence type="ECO:0000256" key="5">
    <source>
        <dbReference type="ARBA" id="ARBA00022807"/>
    </source>
</evidence>
<reference evidence="7" key="1">
    <citation type="submission" date="2022-11" db="EMBL/GenBank/DDBJ databases">
        <title>Larsenimonas rhizosphaerae sp. nov., isolated from a tidal mudflat.</title>
        <authorList>
            <person name="Lee S.D."/>
            <person name="Kim I.S."/>
        </authorList>
    </citation>
    <scope>NUCLEOTIDE SEQUENCE</scope>
    <source>
        <strain evidence="7">GH2-1</strain>
    </source>
</reference>
<dbReference type="PANTHER" id="PTHR47360">
    <property type="entry name" value="MUREIN DD-ENDOPEPTIDASE MEPS/MUREIN LD-CARBOXYPEPTIDASE"/>
    <property type="match status" value="1"/>
</dbReference>
<evidence type="ECO:0000259" key="6">
    <source>
        <dbReference type="PROSITE" id="PS51935"/>
    </source>
</evidence>
<evidence type="ECO:0000256" key="3">
    <source>
        <dbReference type="ARBA" id="ARBA00022729"/>
    </source>
</evidence>
<evidence type="ECO:0000256" key="2">
    <source>
        <dbReference type="ARBA" id="ARBA00022670"/>
    </source>
</evidence>
<dbReference type="AlphaFoldDB" id="A0AA41ZF89"/>
<keyword evidence="4" id="KW-0378">Hydrolase</keyword>
<dbReference type="Gene3D" id="3.90.1720.10">
    <property type="entry name" value="endopeptidase domain like (from Nostoc punctiforme)"/>
    <property type="match status" value="1"/>
</dbReference>
<keyword evidence="8" id="KW-1185">Reference proteome</keyword>
<comment type="caution">
    <text evidence="7">The sequence shown here is derived from an EMBL/GenBank/DDBJ whole genome shotgun (WGS) entry which is preliminary data.</text>
</comment>
<name>A0AA41ZF89_9GAMM</name>
<accession>A0AA41ZF89</accession>